<reference evidence="2" key="1">
    <citation type="journal article" date="2011" name="PLoS Genet.">
        <title>Genomic analysis of the necrotrophic fungal pathogens Sclerotinia sclerotiorum and Botrytis cinerea.</title>
        <authorList>
            <person name="Amselem J."/>
            <person name="Cuomo C.A."/>
            <person name="van Kan J.A."/>
            <person name="Viaud M."/>
            <person name="Benito E.P."/>
            <person name="Couloux A."/>
            <person name="Coutinho P.M."/>
            <person name="de Vries R.P."/>
            <person name="Dyer P.S."/>
            <person name="Fillinger S."/>
            <person name="Fournier E."/>
            <person name="Gout L."/>
            <person name="Hahn M."/>
            <person name="Kohn L."/>
            <person name="Lapalu N."/>
            <person name="Plummer K.M."/>
            <person name="Pradier J.M."/>
            <person name="Quevillon E."/>
            <person name="Sharon A."/>
            <person name="Simon A."/>
            <person name="ten Have A."/>
            <person name="Tudzynski B."/>
            <person name="Tudzynski P."/>
            <person name="Wincker P."/>
            <person name="Andrew M."/>
            <person name="Anthouard V."/>
            <person name="Beever R.E."/>
            <person name="Beffa R."/>
            <person name="Benoit I."/>
            <person name="Bouzid O."/>
            <person name="Brault B."/>
            <person name="Chen Z."/>
            <person name="Choquer M."/>
            <person name="Collemare J."/>
            <person name="Cotton P."/>
            <person name="Danchin E.G."/>
            <person name="Da Silva C."/>
            <person name="Gautier A."/>
            <person name="Giraud C."/>
            <person name="Giraud T."/>
            <person name="Gonzalez C."/>
            <person name="Grossetete S."/>
            <person name="Guldener U."/>
            <person name="Henrissat B."/>
            <person name="Howlett B.J."/>
            <person name="Kodira C."/>
            <person name="Kretschmer M."/>
            <person name="Lappartient A."/>
            <person name="Leroch M."/>
            <person name="Levis C."/>
            <person name="Mauceli E."/>
            <person name="Neuveglise C."/>
            <person name="Oeser B."/>
            <person name="Pearson M."/>
            <person name="Poulain J."/>
            <person name="Poussereau N."/>
            <person name="Quesneville H."/>
            <person name="Rascle C."/>
            <person name="Schumacher J."/>
            <person name="Segurens B."/>
            <person name="Sexton A."/>
            <person name="Silva E."/>
            <person name="Sirven C."/>
            <person name="Soanes D.M."/>
            <person name="Talbot N.J."/>
            <person name="Templeton M."/>
            <person name="Yandava C."/>
            <person name="Yarden O."/>
            <person name="Zeng Q."/>
            <person name="Rollins J.A."/>
            <person name="Lebrun M.H."/>
            <person name="Dickman M."/>
        </authorList>
    </citation>
    <scope>NUCLEOTIDE SEQUENCE [LARGE SCALE GENOMIC DNA]</scope>
    <source>
        <strain evidence="2">ATCC 18683 / 1980 / Ss-1</strain>
    </source>
</reference>
<proteinExistence type="predicted"/>
<dbReference type="RefSeq" id="XP_001589125.1">
    <property type="nucleotide sequence ID" value="XM_001589075.1"/>
</dbReference>
<dbReference type="InParanoid" id="A7EWP9"/>
<dbReference type="EMBL" id="CH476634">
    <property type="protein sequence ID" value="EDN93891.1"/>
    <property type="molecule type" value="Genomic_DNA"/>
</dbReference>
<dbReference type="GeneID" id="5485185"/>
<name>A7EWP9_SCLS1</name>
<gene>
    <name evidence="1" type="ORF">SS1G_09758</name>
</gene>
<organism evidence="1 2">
    <name type="scientific">Sclerotinia sclerotiorum (strain ATCC 18683 / 1980 / Ss-1)</name>
    <name type="common">White mold</name>
    <name type="synonym">Whetzelinia sclerotiorum</name>
    <dbReference type="NCBI Taxonomy" id="665079"/>
    <lineage>
        <taxon>Eukaryota</taxon>
        <taxon>Fungi</taxon>
        <taxon>Dikarya</taxon>
        <taxon>Ascomycota</taxon>
        <taxon>Pezizomycotina</taxon>
        <taxon>Leotiomycetes</taxon>
        <taxon>Helotiales</taxon>
        <taxon>Sclerotiniaceae</taxon>
        <taxon>Sclerotinia</taxon>
    </lineage>
</organism>
<dbReference type="KEGG" id="ssl:SS1G_09758"/>
<dbReference type="Proteomes" id="UP000001312">
    <property type="component" value="Unassembled WGS sequence"/>
</dbReference>
<sequence>MPNKVFALAIPTILSNHAVHTRAAWWQDHENSSLGNACCVGENECGGGMHGIELLFGYGVRTPELYLGNDRGKTPNSVHFYGKWEHHSYM</sequence>
<keyword evidence="2" id="KW-1185">Reference proteome</keyword>
<evidence type="ECO:0000313" key="2">
    <source>
        <dbReference type="Proteomes" id="UP000001312"/>
    </source>
</evidence>
<evidence type="ECO:0000313" key="1">
    <source>
        <dbReference type="EMBL" id="EDN93891.1"/>
    </source>
</evidence>
<dbReference type="AlphaFoldDB" id="A7EWP9"/>
<protein>
    <submittedName>
        <fullName evidence="1">Uncharacterized protein</fullName>
    </submittedName>
</protein>
<accession>A7EWP9</accession>